<evidence type="ECO:0000256" key="2">
    <source>
        <dbReference type="ARBA" id="ARBA00022723"/>
    </source>
</evidence>
<gene>
    <name evidence="7" type="ORF">IPV69_11375</name>
</gene>
<reference evidence="7 8" key="1">
    <citation type="submission" date="2020-10" db="EMBL/GenBank/DDBJ databases">
        <title>Wide distribution of Phycisphaera-like planctomycetes from WD2101 soil group in peatlands and genome analysis of the first cultivated representative.</title>
        <authorList>
            <person name="Dedysh S.N."/>
            <person name="Beletsky A.V."/>
            <person name="Ivanova A."/>
            <person name="Kulichevskaya I.S."/>
            <person name="Suzina N.E."/>
            <person name="Philippov D.A."/>
            <person name="Rakitin A.L."/>
            <person name="Mardanov A.V."/>
            <person name="Ravin N.V."/>
        </authorList>
    </citation>
    <scope>NUCLEOTIDE SEQUENCE [LARGE SCALE GENOMIC DNA]</scope>
    <source>
        <strain evidence="7 8">M1803</strain>
    </source>
</reference>
<keyword evidence="5" id="KW-0732">Signal</keyword>
<evidence type="ECO:0000259" key="6">
    <source>
        <dbReference type="PROSITE" id="PS51007"/>
    </source>
</evidence>
<keyword evidence="3 4" id="KW-0408">Iron</keyword>
<protein>
    <submittedName>
        <fullName evidence="7">C-type cytochrome</fullName>
    </submittedName>
</protein>
<dbReference type="InterPro" id="IPR009056">
    <property type="entry name" value="Cyt_c-like_dom"/>
</dbReference>
<sequence>MRLSIFRTALFLFALAVAGQGRVAEQSSSPTPVPLFDATTPLEPDTVIDTPEALITRVGDRVRDRHAREGMFHAYDHYLARYFENRTVTIEIIDRVARGGDSITYNMTSLYPLNKPNLRLFFEGKGTVAQYMNNSISREIDAHHYTLTIKQNNAEKRALKIGDRIEMEFSPFLVKAVDGVQTVGRTNYYGSALLYVVGKGGLQPWEGRGDNNDSFPMPAGALLGGMNTSHRQYSDEPKELFKQIATNIAPISVQDFMLGRRFHHTDFGNGKHSEPGNPVYAEVAGKLGERYTNNSCVACHVNNGRAAPAKVGAPMTQYLVAVGADACGSPHPTLGHALQPQARTGSPEAGVTISEWKVSGGAYGDGTPYSLQQPIYAFSGVTPQFYSVRIAPPLVGMGLLEAIDEKDVMAPNTRASAATTGTLGHERTVTDPTDGVQRIGRFGWKAGQARLKHQIASALKNDMGIVTSVYPSPDQGAQQSPAGDVAKLGDADLDKMYRYMATLAVPPRRNLDDLEAINGEKLFSTIGCAACHTPTTKTSPYHPLAELRHQTIRAFTDLRLHDMGPGLSDNMGEGNALPGEWRTTPLWGIGSTAAVSGGTESYLHDGRARTLQEAILWHGGEAETSKEAFRNLPADDRDRLVKFLKSL</sequence>
<dbReference type="GO" id="GO:0046872">
    <property type="term" value="F:metal ion binding"/>
    <property type="evidence" value="ECO:0007669"/>
    <property type="project" value="UniProtKB-KW"/>
</dbReference>
<dbReference type="EMBL" id="CP063458">
    <property type="protein sequence ID" value="QOV91911.1"/>
    <property type="molecule type" value="Genomic_DNA"/>
</dbReference>
<feature type="signal peptide" evidence="5">
    <location>
        <begin position="1"/>
        <end position="18"/>
    </location>
</feature>
<dbReference type="RefSeq" id="WP_206295230.1">
    <property type="nucleotide sequence ID" value="NZ_CP063458.1"/>
</dbReference>
<evidence type="ECO:0000256" key="5">
    <source>
        <dbReference type="SAM" id="SignalP"/>
    </source>
</evidence>
<proteinExistence type="predicted"/>
<dbReference type="KEGG" id="hbs:IPV69_11375"/>
<keyword evidence="2 4" id="KW-0479">Metal-binding</keyword>
<name>A0A7M2X4E1_9BACT</name>
<accession>A0A7M2X4E1</accession>
<dbReference type="PANTHER" id="PTHR30600:SF4">
    <property type="entry name" value="CYTOCHROME C DOMAIN-CONTAINING PROTEIN"/>
    <property type="match status" value="1"/>
</dbReference>
<dbReference type="InterPro" id="IPR051395">
    <property type="entry name" value="Cytochrome_c_Peroxidase/MauG"/>
</dbReference>
<dbReference type="GO" id="GO:0004130">
    <property type="term" value="F:cytochrome-c peroxidase activity"/>
    <property type="evidence" value="ECO:0007669"/>
    <property type="project" value="TreeGrafter"/>
</dbReference>
<keyword evidence="8" id="KW-1185">Reference proteome</keyword>
<dbReference type="AlphaFoldDB" id="A0A7M2X4E1"/>
<keyword evidence="1 4" id="KW-0349">Heme</keyword>
<dbReference type="InterPro" id="IPR036909">
    <property type="entry name" value="Cyt_c-like_dom_sf"/>
</dbReference>
<organism evidence="7 8">
    <name type="scientific">Humisphaera borealis</name>
    <dbReference type="NCBI Taxonomy" id="2807512"/>
    <lineage>
        <taxon>Bacteria</taxon>
        <taxon>Pseudomonadati</taxon>
        <taxon>Planctomycetota</taxon>
        <taxon>Phycisphaerae</taxon>
        <taxon>Tepidisphaerales</taxon>
        <taxon>Tepidisphaeraceae</taxon>
        <taxon>Humisphaera</taxon>
    </lineage>
</organism>
<dbReference type="PANTHER" id="PTHR30600">
    <property type="entry name" value="CYTOCHROME C PEROXIDASE-RELATED"/>
    <property type="match status" value="1"/>
</dbReference>
<dbReference type="GO" id="GO:0009055">
    <property type="term" value="F:electron transfer activity"/>
    <property type="evidence" value="ECO:0007669"/>
    <property type="project" value="InterPro"/>
</dbReference>
<dbReference type="InterPro" id="IPR010538">
    <property type="entry name" value="DHOR"/>
</dbReference>
<dbReference type="SUPFAM" id="SSF46626">
    <property type="entry name" value="Cytochrome c"/>
    <property type="match status" value="1"/>
</dbReference>
<dbReference type="Pfam" id="PF06537">
    <property type="entry name" value="DHOR"/>
    <property type="match status" value="1"/>
</dbReference>
<dbReference type="PROSITE" id="PS51007">
    <property type="entry name" value="CYTC"/>
    <property type="match status" value="1"/>
</dbReference>
<evidence type="ECO:0000313" key="7">
    <source>
        <dbReference type="EMBL" id="QOV91911.1"/>
    </source>
</evidence>
<evidence type="ECO:0000256" key="3">
    <source>
        <dbReference type="ARBA" id="ARBA00023004"/>
    </source>
</evidence>
<evidence type="ECO:0000313" key="8">
    <source>
        <dbReference type="Proteomes" id="UP000593765"/>
    </source>
</evidence>
<dbReference type="Gene3D" id="1.10.760.10">
    <property type="entry name" value="Cytochrome c-like domain"/>
    <property type="match status" value="1"/>
</dbReference>
<evidence type="ECO:0000256" key="1">
    <source>
        <dbReference type="ARBA" id="ARBA00022617"/>
    </source>
</evidence>
<feature type="domain" description="Cytochrome c" evidence="6">
    <location>
        <begin position="514"/>
        <end position="647"/>
    </location>
</feature>
<dbReference type="Proteomes" id="UP000593765">
    <property type="component" value="Chromosome"/>
</dbReference>
<evidence type="ECO:0000256" key="4">
    <source>
        <dbReference type="PROSITE-ProRule" id="PRU00433"/>
    </source>
</evidence>
<feature type="chain" id="PRO_5034690587" evidence="5">
    <location>
        <begin position="19"/>
        <end position="647"/>
    </location>
</feature>
<dbReference type="GO" id="GO:0020037">
    <property type="term" value="F:heme binding"/>
    <property type="evidence" value="ECO:0007669"/>
    <property type="project" value="InterPro"/>
</dbReference>